<evidence type="ECO:0000313" key="3">
    <source>
        <dbReference type="Proteomes" id="UP000239899"/>
    </source>
</evidence>
<protein>
    <submittedName>
        <fullName evidence="2">Type 12 methyltransferase</fullName>
    </submittedName>
</protein>
<dbReference type="EMBL" id="LHPG02000012">
    <property type="protein sequence ID" value="PRW45039.1"/>
    <property type="molecule type" value="Genomic_DNA"/>
</dbReference>
<keyword evidence="2" id="KW-0489">Methyltransferase</keyword>
<gene>
    <name evidence="2" type="ORF">C2E21_6338</name>
</gene>
<keyword evidence="3" id="KW-1185">Reference proteome</keyword>
<name>A0A2P6TL78_CHLSO</name>
<dbReference type="GO" id="GO:0032259">
    <property type="term" value="P:methylation"/>
    <property type="evidence" value="ECO:0007669"/>
    <property type="project" value="UniProtKB-KW"/>
</dbReference>
<dbReference type="OrthoDB" id="10452655at2759"/>
<proteinExistence type="predicted"/>
<dbReference type="GO" id="GO:0008168">
    <property type="term" value="F:methyltransferase activity"/>
    <property type="evidence" value="ECO:0007669"/>
    <property type="project" value="UniProtKB-KW"/>
</dbReference>
<feature type="region of interest" description="Disordered" evidence="1">
    <location>
        <begin position="1"/>
        <end position="24"/>
    </location>
</feature>
<sequence length="477" mass="49363">MQLHETALGKLRPPAAAQHPSPPAAMSLITKGLDILSARLGLKRNRPVSKEAPAARRAASQCTAEQALDGLGRCSLHTGGSIESALKRSRVAKTDPGVGAGALDGVSGQAKLPFAAFDNPLFHDEEGDDSEVEDEFGLLGGCTGGSQLADEENTSWLGNINLPGASASPPLRRLHPAGAFGTQGRSLSSSGPSPVLGCSGSKTFAGIGSGSGGGSGSADLLAAFKREVQSPLVLSALCSLERYRLHPFGADGEEFFDSLEGTAAGVLVLCRRARIGSEELSPELLLTLLWIIESCESQYRNDLSACLKSYLRYHPGAHYLREGLSRRIVLERCNWRVLLRDRQELQAAMDELESDRSFPRLCDHIADCAEEGVLPLGSLPPAGSPQSPRAAAAVSHAVAAAQGCSLSGEVGCSSDGELSPLICASEAVAAGLGGGHWEHPVAAAGAVAGDGKCTVAPHIVTRAAVEGLRAPAAPVAR</sequence>
<accession>A0A2P6TL78</accession>
<dbReference type="AlphaFoldDB" id="A0A2P6TL78"/>
<evidence type="ECO:0000256" key="1">
    <source>
        <dbReference type="SAM" id="MobiDB-lite"/>
    </source>
</evidence>
<evidence type="ECO:0000313" key="2">
    <source>
        <dbReference type="EMBL" id="PRW45039.1"/>
    </source>
</evidence>
<keyword evidence="2" id="KW-0808">Transferase</keyword>
<reference evidence="2 3" key="1">
    <citation type="journal article" date="2018" name="Plant J.">
        <title>Genome sequences of Chlorella sorokiniana UTEX 1602 and Micractinium conductrix SAG 241.80: implications to maltose excretion by a green alga.</title>
        <authorList>
            <person name="Arriola M.B."/>
            <person name="Velmurugan N."/>
            <person name="Zhang Y."/>
            <person name="Plunkett M.H."/>
            <person name="Hondzo H."/>
            <person name="Barney B.M."/>
        </authorList>
    </citation>
    <scope>NUCLEOTIDE SEQUENCE [LARGE SCALE GENOMIC DNA]</scope>
    <source>
        <strain evidence="3">UTEX 1602</strain>
    </source>
</reference>
<comment type="caution">
    <text evidence="2">The sequence shown here is derived from an EMBL/GenBank/DDBJ whole genome shotgun (WGS) entry which is preliminary data.</text>
</comment>
<dbReference type="Proteomes" id="UP000239899">
    <property type="component" value="Unassembled WGS sequence"/>
</dbReference>
<organism evidence="2 3">
    <name type="scientific">Chlorella sorokiniana</name>
    <name type="common">Freshwater green alga</name>
    <dbReference type="NCBI Taxonomy" id="3076"/>
    <lineage>
        <taxon>Eukaryota</taxon>
        <taxon>Viridiplantae</taxon>
        <taxon>Chlorophyta</taxon>
        <taxon>core chlorophytes</taxon>
        <taxon>Trebouxiophyceae</taxon>
        <taxon>Chlorellales</taxon>
        <taxon>Chlorellaceae</taxon>
        <taxon>Chlorella clade</taxon>
        <taxon>Chlorella</taxon>
    </lineage>
</organism>